<dbReference type="Pfam" id="PF00069">
    <property type="entry name" value="Pkinase"/>
    <property type="match status" value="1"/>
</dbReference>
<accession>A0A6H2DL71</accession>
<dbReference type="PROSITE" id="PS00109">
    <property type="entry name" value="PROTEIN_KINASE_TYR"/>
    <property type="match status" value="1"/>
</dbReference>
<dbReference type="InterPro" id="IPR011009">
    <property type="entry name" value="Kinase-like_dom_sf"/>
</dbReference>
<proteinExistence type="predicted"/>
<feature type="transmembrane region" description="Helical" evidence="6">
    <location>
        <begin position="339"/>
        <end position="362"/>
    </location>
</feature>
<dbReference type="Gene3D" id="1.10.510.10">
    <property type="entry name" value="Transferase(Phosphotransferase) domain 1"/>
    <property type="match status" value="1"/>
</dbReference>
<keyword evidence="6" id="KW-1133">Transmembrane helix</keyword>
<dbReference type="EMBL" id="CP051217">
    <property type="protein sequence ID" value="QJB68948.1"/>
    <property type="molecule type" value="Genomic_DNA"/>
</dbReference>
<dbReference type="RefSeq" id="WP_168818790.1">
    <property type="nucleotide sequence ID" value="NZ_CP051217.1"/>
</dbReference>
<dbReference type="GO" id="GO:0004674">
    <property type="term" value="F:protein serine/threonine kinase activity"/>
    <property type="evidence" value="ECO:0007669"/>
    <property type="project" value="UniProtKB-KW"/>
</dbReference>
<dbReference type="PROSITE" id="PS50011">
    <property type="entry name" value="PROTEIN_KINASE_DOM"/>
    <property type="match status" value="1"/>
</dbReference>
<dbReference type="AlphaFoldDB" id="A0A6H2DL71"/>
<evidence type="ECO:0000256" key="6">
    <source>
        <dbReference type="SAM" id="Phobius"/>
    </source>
</evidence>
<dbReference type="PANTHER" id="PTHR43289">
    <property type="entry name" value="MITOGEN-ACTIVATED PROTEIN KINASE KINASE KINASE 20-RELATED"/>
    <property type="match status" value="1"/>
</dbReference>
<organism evidence="8 9">
    <name type="scientific">Parasphingorhabdus halotolerans</name>
    <dbReference type="NCBI Taxonomy" id="2725558"/>
    <lineage>
        <taxon>Bacteria</taxon>
        <taxon>Pseudomonadati</taxon>
        <taxon>Pseudomonadota</taxon>
        <taxon>Alphaproteobacteria</taxon>
        <taxon>Sphingomonadales</taxon>
        <taxon>Sphingomonadaceae</taxon>
        <taxon>Parasphingorhabdus</taxon>
    </lineage>
</organism>
<evidence type="ECO:0000259" key="7">
    <source>
        <dbReference type="PROSITE" id="PS50011"/>
    </source>
</evidence>
<keyword evidence="6" id="KW-0472">Membrane</keyword>
<dbReference type="InterPro" id="IPR017441">
    <property type="entry name" value="Protein_kinase_ATP_BS"/>
</dbReference>
<keyword evidence="9" id="KW-1185">Reference proteome</keyword>
<keyword evidence="1" id="KW-0808">Transferase</keyword>
<evidence type="ECO:0000256" key="2">
    <source>
        <dbReference type="ARBA" id="ARBA00022741"/>
    </source>
</evidence>
<name>A0A6H2DL71_9SPHN</name>
<feature type="domain" description="Protein kinase" evidence="7">
    <location>
        <begin position="81"/>
        <end position="334"/>
    </location>
</feature>
<dbReference type="PANTHER" id="PTHR43289:SF34">
    <property type="entry name" value="SERINE_THREONINE-PROTEIN KINASE YBDM-RELATED"/>
    <property type="match status" value="1"/>
</dbReference>
<keyword evidence="4 5" id="KW-0067">ATP-binding</keyword>
<dbReference type="Proteomes" id="UP000501600">
    <property type="component" value="Chromosome"/>
</dbReference>
<sequence length="783" mass="86694">MTETLSSIELAAMELFELAMERSQEDREDFISGVPEASELVKLRALKLLLVDRTAFQSLKTGGAAELDEEDEPQPETIGAYRILHLLGRGGMGAVYLAERMASDFDQIVAIKVIKKRLINPEIVERFRRERQILADLNHPHIARLFDGGETDEGAPYFVMEFVDGQPLDEWRITANPSVDDLLKIFVSICEAVEFAHQHLIIHRDITPANILVGEGGYPKLIDFGIARVGIEEDDPTEQSSLSFTPGYAAPERKYDGAANVLTDIYSLGKLFDMLIAGNREPELRAIADKAASINSADRYQGATAMLGDISDFIENKPISAFASSPLYIGKKFVQRQKLAVGAGAILIIGVLLSLIIVTLAYRQVEASRAETEQRFADTRDIANTMMFDVFDEVSMVPGNTAARLLIVQNAQKYLEALAAEPDSSMDIRLAAGRGYSRLAEVTGSLASGNIGELEKGLALYERAAELLEGIYEAKPDDEVRLALAEVHKNLARDKLLTFVDTETAQIHAKKAIALVQEIRTPSSESYAVLGQSYRFLADGLACCGSDAAGGQRAIKSGIQAINKAPEQVRETLPVQRALNDLQNLQAGLYSFNGKTNLALREFEKAYRDQMALIDFYGENPEDRRLLATIATNYARTLLMSGQQDQAERIIGPAYGELVVASKSDELDYDLNRSVSIVSLLRAEVALARKQNNDAEKYFEQGLRAALISEDVDEVDQGNSMDFAFRLNEAARVASSLGKTAQACDLTSQSLRIMRRYLQRFKLPETTKKYRFEPMVKNMRRCR</sequence>
<evidence type="ECO:0000256" key="1">
    <source>
        <dbReference type="ARBA" id="ARBA00022679"/>
    </source>
</evidence>
<dbReference type="InterPro" id="IPR008266">
    <property type="entry name" value="Tyr_kinase_AS"/>
</dbReference>
<keyword evidence="8" id="KW-0723">Serine/threonine-protein kinase</keyword>
<dbReference type="CDD" id="cd14014">
    <property type="entry name" value="STKc_PknB_like"/>
    <property type="match status" value="1"/>
</dbReference>
<feature type="binding site" evidence="5">
    <location>
        <position position="116"/>
    </location>
    <ligand>
        <name>ATP</name>
        <dbReference type="ChEBI" id="CHEBI:30616"/>
    </ligand>
</feature>
<reference evidence="8 9" key="1">
    <citation type="submission" date="2020-04" db="EMBL/GenBank/DDBJ databases">
        <title>Genome sequence for Sphingorhabdus sp. strain M1.</title>
        <authorList>
            <person name="Park S.-J."/>
        </authorList>
    </citation>
    <scope>NUCLEOTIDE SEQUENCE [LARGE SCALE GENOMIC DNA]</scope>
    <source>
        <strain evidence="8 9">JK6</strain>
    </source>
</reference>
<evidence type="ECO:0000256" key="4">
    <source>
        <dbReference type="ARBA" id="ARBA00022840"/>
    </source>
</evidence>
<gene>
    <name evidence="8" type="ORF">HF685_06380</name>
</gene>
<dbReference type="GO" id="GO:0005524">
    <property type="term" value="F:ATP binding"/>
    <property type="evidence" value="ECO:0007669"/>
    <property type="project" value="UniProtKB-UniRule"/>
</dbReference>
<evidence type="ECO:0000256" key="5">
    <source>
        <dbReference type="PROSITE-ProRule" id="PRU10141"/>
    </source>
</evidence>
<keyword evidence="2 5" id="KW-0547">Nucleotide-binding</keyword>
<evidence type="ECO:0000313" key="9">
    <source>
        <dbReference type="Proteomes" id="UP000501600"/>
    </source>
</evidence>
<dbReference type="PROSITE" id="PS00107">
    <property type="entry name" value="PROTEIN_KINASE_ATP"/>
    <property type="match status" value="1"/>
</dbReference>
<evidence type="ECO:0000313" key="8">
    <source>
        <dbReference type="EMBL" id="QJB68948.1"/>
    </source>
</evidence>
<dbReference type="SUPFAM" id="SSF56112">
    <property type="entry name" value="Protein kinase-like (PK-like)"/>
    <property type="match status" value="1"/>
</dbReference>
<protein>
    <submittedName>
        <fullName evidence="8">Serine/threonine protein kinase</fullName>
    </submittedName>
</protein>
<dbReference type="InterPro" id="IPR000719">
    <property type="entry name" value="Prot_kinase_dom"/>
</dbReference>
<keyword evidence="3 8" id="KW-0418">Kinase</keyword>
<evidence type="ECO:0000256" key="3">
    <source>
        <dbReference type="ARBA" id="ARBA00022777"/>
    </source>
</evidence>
<dbReference type="KEGG" id="phao:HF685_06380"/>
<keyword evidence="6" id="KW-0812">Transmembrane</keyword>